<dbReference type="Proteomes" id="UP000092600">
    <property type="component" value="Unassembled WGS sequence"/>
</dbReference>
<dbReference type="AlphaFoldDB" id="A0A199VR16"/>
<comment type="caution">
    <text evidence="2">The sequence shown here is derived from an EMBL/GenBank/DDBJ whole genome shotgun (WGS) entry which is preliminary data.</text>
</comment>
<evidence type="ECO:0000256" key="1">
    <source>
        <dbReference type="SAM" id="Phobius"/>
    </source>
</evidence>
<gene>
    <name evidence="2" type="ORF">ACMD2_07541</name>
</gene>
<feature type="transmembrane region" description="Helical" evidence="1">
    <location>
        <begin position="43"/>
        <end position="63"/>
    </location>
</feature>
<keyword evidence="1" id="KW-0812">Transmembrane</keyword>
<dbReference type="EMBL" id="LSRQ01001087">
    <property type="protein sequence ID" value="OAY79453.1"/>
    <property type="molecule type" value="Genomic_DNA"/>
</dbReference>
<dbReference type="PANTHER" id="PTHR33306">
    <property type="entry name" value="EXPRESSED PROTEIN-RELATED-RELATED"/>
    <property type="match status" value="1"/>
</dbReference>
<dbReference type="STRING" id="4615.A0A199VR16"/>
<accession>A0A199VR16</accession>
<feature type="transmembrane region" description="Helical" evidence="1">
    <location>
        <begin position="12"/>
        <end position="31"/>
    </location>
</feature>
<evidence type="ECO:0000313" key="3">
    <source>
        <dbReference type="Proteomes" id="UP000092600"/>
    </source>
</evidence>
<reference evidence="2 3" key="1">
    <citation type="journal article" date="2016" name="DNA Res.">
        <title>The draft genome of MD-2 pineapple using hybrid error correction of long reads.</title>
        <authorList>
            <person name="Redwan R.M."/>
            <person name="Saidin A."/>
            <person name="Kumar S.V."/>
        </authorList>
    </citation>
    <scope>NUCLEOTIDE SEQUENCE [LARGE SCALE GENOMIC DNA]</scope>
    <source>
        <strain evidence="3">cv. MD2</strain>
        <tissue evidence="2">Leaf</tissue>
    </source>
</reference>
<proteinExistence type="predicted"/>
<keyword evidence="1" id="KW-0472">Membrane</keyword>
<dbReference type="PANTHER" id="PTHR33306:SF1">
    <property type="entry name" value="EXPRESSED PROTEIN"/>
    <property type="match status" value="1"/>
</dbReference>
<evidence type="ECO:0000313" key="2">
    <source>
        <dbReference type="EMBL" id="OAY79453.1"/>
    </source>
</evidence>
<keyword evidence="1" id="KW-1133">Transmembrane helix</keyword>
<name>A0A199VR16_ANACO</name>
<feature type="transmembrane region" description="Helical" evidence="1">
    <location>
        <begin position="91"/>
        <end position="110"/>
    </location>
</feature>
<protein>
    <submittedName>
        <fullName evidence="2">Uncharacterized protein</fullName>
    </submittedName>
</protein>
<organism evidence="2 3">
    <name type="scientific">Ananas comosus</name>
    <name type="common">Pineapple</name>
    <name type="synonym">Ananas ananas</name>
    <dbReference type="NCBI Taxonomy" id="4615"/>
    <lineage>
        <taxon>Eukaryota</taxon>
        <taxon>Viridiplantae</taxon>
        <taxon>Streptophyta</taxon>
        <taxon>Embryophyta</taxon>
        <taxon>Tracheophyta</taxon>
        <taxon>Spermatophyta</taxon>
        <taxon>Magnoliopsida</taxon>
        <taxon>Liliopsida</taxon>
        <taxon>Poales</taxon>
        <taxon>Bromeliaceae</taxon>
        <taxon>Bromelioideae</taxon>
        <taxon>Ananas</taxon>
    </lineage>
</organism>
<sequence length="125" mass="12589">MDEGQGAAAPPHGVLLAAVVAAVAAGPFLLGDWEAVTEWIAELLSPAGLLLLPVTLILLIRFLSSDRAAALSDLLSFAGSGAAAPDSAPRVGGSPFGVALVLALILFLLYHRISLFGGGGDDGEE</sequence>